<dbReference type="InParanoid" id="D8RY08"/>
<feature type="domain" description="Macro" evidence="1">
    <location>
        <begin position="30"/>
        <end position="217"/>
    </location>
</feature>
<gene>
    <name evidence="2" type="ORF">SELMODRAFT_150946</name>
</gene>
<dbReference type="SMART" id="SM00506">
    <property type="entry name" value="A1pp"/>
    <property type="match status" value="1"/>
</dbReference>
<dbReference type="FunCoup" id="D8RY08">
    <property type="interactions" value="2344"/>
</dbReference>
<evidence type="ECO:0000259" key="1">
    <source>
        <dbReference type="PROSITE" id="PS51154"/>
    </source>
</evidence>
<dbReference type="Proteomes" id="UP000001514">
    <property type="component" value="Unassembled WGS sequence"/>
</dbReference>
<dbReference type="CDD" id="cd02908">
    <property type="entry name" value="Macro_OAADPr_deacetylase"/>
    <property type="match status" value="1"/>
</dbReference>
<reference evidence="2 3" key="1">
    <citation type="journal article" date="2011" name="Science">
        <title>The Selaginella genome identifies genetic changes associated with the evolution of vascular plants.</title>
        <authorList>
            <person name="Banks J.A."/>
            <person name="Nishiyama T."/>
            <person name="Hasebe M."/>
            <person name="Bowman J.L."/>
            <person name="Gribskov M."/>
            <person name="dePamphilis C."/>
            <person name="Albert V.A."/>
            <person name="Aono N."/>
            <person name="Aoyama T."/>
            <person name="Ambrose B.A."/>
            <person name="Ashton N.W."/>
            <person name="Axtell M.J."/>
            <person name="Barker E."/>
            <person name="Barker M.S."/>
            <person name="Bennetzen J.L."/>
            <person name="Bonawitz N.D."/>
            <person name="Chapple C."/>
            <person name="Cheng C."/>
            <person name="Correa L.G."/>
            <person name="Dacre M."/>
            <person name="DeBarry J."/>
            <person name="Dreyer I."/>
            <person name="Elias M."/>
            <person name="Engstrom E.M."/>
            <person name="Estelle M."/>
            <person name="Feng L."/>
            <person name="Finet C."/>
            <person name="Floyd S.K."/>
            <person name="Frommer W.B."/>
            <person name="Fujita T."/>
            <person name="Gramzow L."/>
            <person name="Gutensohn M."/>
            <person name="Harholt J."/>
            <person name="Hattori M."/>
            <person name="Heyl A."/>
            <person name="Hirai T."/>
            <person name="Hiwatashi Y."/>
            <person name="Ishikawa M."/>
            <person name="Iwata M."/>
            <person name="Karol K.G."/>
            <person name="Koehler B."/>
            <person name="Kolukisaoglu U."/>
            <person name="Kubo M."/>
            <person name="Kurata T."/>
            <person name="Lalonde S."/>
            <person name="Li K."/>
            <person name="Li Y."/>
            <person name="Litt A."/>
            <person name="Lyons E."/>
            <person name="Manning G."/>
            <person name="Maruyama T."/>
            <person name="Michael T.P."/>
            <person name="Mikami K."/>
            <person name="Miyazaki S."/>
            <person name="Morinaga S."/>
            <person name="Murata T."/>
            <person name="Mueller-Roeber B."/>
            <person name="Nelson D.R."/>
            <person name="Obara M."/>
            <person name="Oguri Y."/>
            <person name="Olmstead R.G."/>
            <person name="Onodera N."/>
            <person name="Petersen B.L."/>
            <person name="Pils B."/>
            <person name="Prigge M."/>
            <person name="Rensing S.A."/>
            <person name="Riano-Pachon D.M."/>
            <person name="Roberts A.W."/>
            <person name="Sato Y."/>
            <person name="Scheller H.V."/>
            <person name="Schulz B."/>
            <person name="Schulz C."/>
            <person name="Shakirov E.V."/>
            <person name="Shibagaki N."/>
            <person name="Shinohara N."/>
            <person name="Shippen D.E."/>
            <person name="Soerensen I."/>
            <person name="Sotooka R."/>
            <person name="Sugimoto N."/>
            <person name="Sugita M."/>
            <person name="Sumikawa N."/>
            <person name="Tanurdzic M."/>
            <person name="Theissen G."/>
            <person name="Ulvskov P."/>
            <person name="Wakazuki S."/>
            <person name="Weng J.K."/>
            <person name="Willats W.W."/>
            <person name="Wipf D."/>
            <person name="Wolf P.G."/>
            <person name="Yang L."/>
            <person name="Zimmer A.D."/>
            <person name="Zhu Q."/>
            <person name="Mitros T."/>
            <person name="Hellsten U."/>
            <person name="Loque D."/>
            <person name="Otillar R."/>
            <person name="Salamov A."/>
            <person name="Schmutz J."/>
            <person name="Shapiro H."/>
            <person name="Lindquist E."/>
            <person name="Lucas S."/>
            <person name="Rokhsar D."/>
            <person name="Grigoriev I.V."/>
        </authorList>
    </citation>
    <scope>NUCLEOTIDE SEQUENCE [LARGE SCALE GENOMIC DNA]</scope>
</reference>
<dbReference type="PANTHER" id="PTHR11106:SF27">
    <property type="entry name" value="MACRO DOMAIN-CONTAINING PROTEIN"/>
    <property type="match status" value="1"/>
</dbReference>
<dbReference type="OrthoDB" id="6133115at2759"/>
<dbReference type="EMBL" id="GL377594">
    <property type="protein sequence ID" value="EFJ22823.1"/>
    <property type="molecule type" value="Genomic_DNA"/>
</dbReference>
<dbReference type="KEGG" id="smo:SELMODRAFT_150946"/>
<sequence>MAGRKKKAFALFDRFISCKKIPRPRDEAAASAAAYKLTESCKLVLQGGDITIWRKDGHSDAIVNAANERMLGGGGVDGAIHDAAGPELRDACRELPLVEPGVRCPVGHAVETPGFLLPVARIIHTVGPMYFKSSRVKAAALLRDAYRNSLELAREKGVKFIAFPAISCGIYGCPVDEGAAIALDAVHANAADFEEIHFVLFDGSARKAWFEAADKRFQALDVNA</sequence>
<dbReference type="Pfam" id="PF01661">
    <property type="entry name" value="Macro"/>
    <property type="match status" value="1"/>
</dbReference>
<dbReference type="SUPFAM" id="SSF52949">
    <property type="entry name" value="Macro domain-like"/>
    <property type="match status" value="1"/>
</dbReference>
<dbReference type="PANTHER" id="PTHR11106">
    <property type="entry name" value="GANGLIOSIDE INDUCED DIFFERENTIATION ASSOCIATED PROTEIN 2-RELATED"/>
    <property type="match status" value="1"/>
</dbReference>
<name>D8RY08_SELML</name>
<dbReference type="InterPro" id="IPR002589">
    <property type="entry name" value="Macro_dom"/>
</dbReference>
<dbReference type="InterPro" id="IPR043472">
    <property type="entry name" value="Macro_dom-like"/>
</dbReference>
<dbReference type="Gramene" id="EFJ22823">
    <property type="protein sequence ID" value="EFJ22823"/>
    <property type="gene ID" value="SELMODRAFT_150946"/>
</dbReference>
<dbReference type="Gene3D" id="3.40.220.10">
    <property type="entry name" value="Leucine Aminopeptidase, subunit E, domain 1"/>
    <property type="match status" value="1"/>
</dbReference>
<dbReference type="OMA" id="IFRACAM"/>
<proteinExistence type="predicted"/>
<evidence type="ECO:0000313" key="2">
    <source>
        <dbReference type="EMBL" id="EFJ22823.1"/>
    </source>
</evidence>
<accession>D8RY08</accession>
<dbReference type="AlphaFoldDB" id="D8RY08"/>
<organism evidence="3">
    <name type="scientific">Selaginella moellendorffii</name>
    <name type="common">Spikemoss</name>
    <dbReference type="NCBI Taxonomy" id="88036"/>
    <lineage>
        <taxon>Eukaryota</taxon>
        <taxon>Viridiplantae</taxon>
        <taxon>Streptophyta</taxon>
        <taxon>Embryophyta</taxon>
        <taxon>Tracheophyta</taxon>
        <taxon>Lycopodiopsida</taxon>
        <taxon>Selaginellales</taxon>
        <taxon>Selaginellaceae</taxon>
        <taxon>Selaginella</taxon>
    </lineage>
</organism>
<keyword evidence="3" id="KW-1185">Reference proteome</keyword>
<evidence type="ECO:0000313" key="3">
    <source>
        <dbReference type="Proteomes" id="UP000001514"/>
    </source>
</evidence>
<protein>
    <recommendedName>
        <fullName evidence="1">Macro domain-containing protein</fullName>
    </recommendedName>
</protein>
<dbReference type="PROSITE" id="PS51154">
    <property type="entry name" value="MACRO"/>
    <property type="match status" value="1"/>
</dbReference>
<dbReference type="HOGENOM" id="CLU_046550_5_0_1"/>
<dbReference type="eggNOG" id="KOG2633">
    <property type="taxonomic scope" value="Eukaryota"/>
</dbReference>